<name>A0A5F9C327_RABIT</name>
<dbReference type="Ensembl" id="ENSOCUT00000064867.1">
    <property type="protein sequence ID" value="ENSOCUP00000028111.1"/>
    <property type="gene ID" value="ENSOCUG00000037067.1"/>
</dbReference>
<feature type="region of interest" description="Disordered" evidence="1">
    <location>
        <begin position="18"/>
        <end position="82"/>
    </location>
</feature>
<reference evidence="2" key="3">
    <citation type="submission" date="2025-09" db="UniProtKB">
        <authorList>
            <consortium name="Ensembl"/>
        </authorList>
    </citation>
    <scope>IDENTIFICATION</scope>
    <source>
        <strain evidence="2">Thorbecke</strain>
    </source>
</reference>
<dbReference type="Bgee" id="ENSOCUG00000037067">
    <property type="expression patterns" value="Expressed in blood and 2 other cell types or tissues"/>
</dbReference>
<dbReference type="AlphaFoldDB" id="A0A5F9C327"/>
<dbReference type="InParanoid" id="A0A5F9C327"/>
<organism evidence="2 3">
    <name type="scientific">Oryctolagus cuniculus</name>
    <name type="common">Rabbit</name>
    <dbReference type="NCBI Taxonomy" id="9986"/>
    <lineage>
        <taxon>Eukaryota</taxon>
        <taxon>Metazoa</taxon>
        <taxon>Chordata</taxon>
        <taxon>Craniata</taxon>
        <taxon>Vertebrata</taxon>
        <taxon>Euteleostomi</taxon>
        <taxon>Mammalia</taxon>
        <taxon>Eutheria</taxon>
        <taxon>Euarchontoglires</taxon>
        <taxon>Glires</taxon>
        <taxon>Lagomorpha</taxon>
        <taxon>Leporidae</taxon>
        <taxon>Oryctolagus</taxon>
    </lineage>
</organism>
<accession>A0A5F9C327</accession>
<dbReference type="Proteomes" id="UP000001811">
    <property type="component" value="Chromosome X"/>
</dbReference>
<sequence length="114" mass="12469">RGRGWGRMLRRLPWGGGLFMFQKPRTSPECVHKLSEQGGETEDEKSGTEDREEKDSAQPTTDPGGKTAGEELDRSLRKSLKHPALTPSATRLLLSPVLILKAPSFLLSIVGSIS</sequence>
<evidence type="ECO:0000256" key="1">
    <source>
        <dbReference type="SAM" id="MobiDB-lite"/>
    </source>
</evidence>
<reference evidence="2" key="2">
    <citation type="submission" date="2025-08" db="UniProtKB">
        <authorList>
            <consortium name="Ensembl"/>
        </authorList>
    </citation>
    <scope>IDENTIFICATION</scope>
    <source>
        <strain evidence="2">Thorbecke</strain>
    </source>
</reference>
<reference evidence="2 3" key="1">
    <citation type="journal article" date="2011" name="Nature">
        <title>A high-resolution map of human evolutionary constraint using 29 mammals.</title>
        <authorList>
            <person name="Lindblad-Toh K."/>
            <person name="Garber M."/>
            <person name="Zuk O."/>
            <person name="Lin M.F."/>
            <person name="Parker B.J."/>
            <person name="Washietl S."/>
            <person name="Kheradpour P."/>
            <person name="Ernst J."/>
            <person name="Jordan G."/>
            <person name="Mauceli E."/>
            <person name="Ward L.D."/>
            <person name="Lowe C.B."/>
            <person name="Holloway A.K."/>
            <person name="Clamp M."/>
            <person name="Gnerre S."/>
            <person name="Alfoldi J."/>
            <person name="Beal K."/>
            <person name="Chang J."/>
            <person name="Clawson H."/>
            <person name="Cuff J."/>
            <person name="Di Palma F."/>
            <person name="Fitzgerald S."/>
            <person name="Flicek P."/>
            <person name="Guttman M."/>
            <person name="Hubisz M.J."/>
            <person name="Jaffe D.B."/>
            <person name="Jungreis I."/>
            <person name="Kent W.J."/>
            <person name="Kostka D."/>
            <person name="Lara M."/>
            <person name="Martins A.L."/>
            <person name="Massingham T."/>
            <person name="Moltke I."/>
            <person name="Raney B.J."/>
            <person name="Rasmussen M.D."/>
            <person name="Robinson J."/>
            <person name="Stark A."/>
            <person name="Vilella A.J."/>
            <person name="Wen J."/>
            <person name="Xie X."/>
            <person name="Zody M.C."/>
            <person name="Baldwin J."/>
            <person name="Bloom T."/>
            <person name="Chin C.W."/>
            <person name="Heiman D."/>
            <person name="Nicol R."/>
            <person name="Nusbaum C."/>
            <person name="Young S."/>
            <person name="Wilkinson J."/>
            <person name="Worley K.C."/>
            <person name="Kovar C.L."/>
            <person name="Muzny D.M."/>
            <person name="Gibbs R.A."/>
            <person name="Cree A."/>
            <person name="Dihn H.H."/>
            <person name="Fowler G."/>
            <person name="Jhangiani S."/>
            <person name="Joshi V."/>
            <person name="Lee S."/>
            <person name="Lewis L.R."/>
            <person name="Nazareth L.V."/>
            <person name="Okwuonu G."/>
            <person name="Santibanez J."/>
            <person name="Warren W.C."/>
            <person name="Mardis E.R."/>
            <person name="Weinstock G.M."/>
            <person name="Wilson R.K."/>
            <person name="Delehaunty K."/>
            <person name="Dooling D."/>
            <person name="Fronik C."/>
            <person name="Fulton L."/>
            <person name="Fulton B."/>
            <person name="Graves T."/>
            <person name="Minx P."/>
            <person name="Sodergren E."/>
            <person name="Birney E."/>
            <person name="Margulies E.H."/>
            <person name="Herrero J."/>
            <person name="Green E.D."/>
            <person name="Haussler D."/>
            <person name="Siepel A."/>
            <person name="Goldman N."/>
            <person name="Pollard K.S."/>
            <person name="Pedersen J.S."/>
            <person name="Lander E.S."/>
            <person name="Kellis M."/>
        </authorList>
    </citation>
    <scope>NUCLEOTIDE SEQUENCE [LARGE SCALE GENOMIC DNA]</scope>
    <source>
        <strain evidence="2 3">Thorbecke inbred</strain>
    </source>
</reference>
<dbReference type="STRING" id="9986.ENSOCUP00000028111"/>
<keyword evidence="3" id="KW-1185">Reference proteome</keyword>
<proteinExistence type="predicted"/>
<dbReference type="GeneTree" id="ENSGT01150000290405"/>
<evidence type="ECO:0000313" key="2">
    <source>
        <dbReference type="Ensembl" id="ENSOCUP00000028111.1"/>
    </source>
</evidence>
<protein>
    <submittedName>
        <fullName evidence="2">Uncharacterized protein</fullName>
    </submittedName>
</protein>
<feature type="compositionally biased region" description="Basic and acidic residues" evidence="1">
    <location>
        <begin position="44"/>
        <end position="56"/>
    </location>
</feature>
<evidence type="ECO:0000313" key="3">
    <source>
        <dbReference type="Proteomes" id="UP000001811"/>
    </source>
</evidence>
<dbReference type="EMBL" id="AAGW02041626">
    <property type="status" value="NOT_ANNOTATED_CDS"/>
    <property type="molecule type" value="Genomic_DNA"/>
</dbReference>